<comment type="pathway">
    <text evidence="11">Cell wall biogenesis; peptidoglycan biosynthesis.</text>
</comment>
<dbReference type="GO" id="GO:0016763">
    <property type="term" value="F:pentosyltransferase activity"/>
    <property type="evidence" value="ECO:0007669"/>
    <property type="project" value="InterPro"/>
</dbReference>
<dbReference type="UniPathway" id="UPA00219"/>
<comment type="caution">
    <text evidence="13">The sequence shown here is derived from an EMBL/GenBank/DDBJ whole genome shotgun (WGS) entry which is preliminary data.</text>
</comment>
<accession>A0A8B2U542</accession>
<dbReference type="GO" id="GO:0009252">
    <property type="term" value="P:peptidoglycan biosynthetic process"/>
    <property type="evidence" value="ECO:0007669"/>
    <property type="project" value="UniProtKB-UniRule"/>
</dbReference>
<evidence type="ECO:0000256" key="3">
    <source>
        <dbReference type="ARBA" id="ARBA00022676"/>
    </source>
</evidence>
<evidence type="ECO:0000256" key="7">
    <source>
        <dbReference type="ARBA" id="ARBA00022984"/>
    </source>
</evidence>
<keyword evidence="3 11" id="KW-0328">Glycosyltransferase</keyword>
<gene>
    <name evidence="11" type="primary">mtgA</name>
    <name evidence="13" type="ORF">DPV83_07830</name>
</gene>
<comment type="function">
    <text evidence="11">Peptidoglycan polymerase that catalyzes glycan chain elongation from lipid-linked precursors.</text>
</comment>
<dbReference type="PANTHER" id="PTHR30400">
    <property type="entry name" value="MONOFUNCTIONAL BIOSYNTHETIC PEPTIDOGLYCAN TRANSGLYCOSYLASE"/>
    <property type="match status" value="1"/>
</dbReference>
<keyword evidence="1 11" id="KW-1003">Cell membrane</keyword>
<dbReference type="GO" id="GO:0009274">
    <property type="term" value="C:peptidoglycan-based cell wall"/>
    <property type="evidence" value="ECO:0007669"/>
    <property type="project" value="InterPro"/>
</dbReference>
<dbReference type="RefSeq" id="WP_111296580.1">
    <property type="nucleotide sequence ID" value="NZ_QEPM01000005.1"/>
</dbReference>
<comment type="subcellular location">
    <subcellularLocation>
        <location evidence="11">Cell inner membrane</location>
        <topology evidence="11">Single-pass membrane protein</topology>
    </subcellularLocation>
</comment>
<keyword evidence="7 11" id="KW-0573">Peptidoglycan synthesis</keyword>
<feature type="transmembrane region" description="Helical" evidence="11">
    <location>
        <begin position="38"/>
        <end position="56"/>
    </location>
</feature>
<sequence>MRKKKTIKFPFKLANLRNLSLRRLRLFRKFPTQSAVRFLYRFLLATLVVTFAFRFIPIPYSSYMLEQKVSHIFSGDFTYQTRYDWVSLEDISWQMQLAVIAAEDQNFPEHYGFDFTAIKRAFLHNQKSNRIRGASTISQQTAKNLYLWHGQSWLRKAIEVPTTLMLETLWSKKRILEVYLNIAEFGEGIYGVEAASRFYFKKPAKNLSQNEAALLAATLPNPIIYKANAPSAYTKRRQLWIQRQMEQLGKSYLETLN</sequence>
<dbReference type="Gene3D" id="1.10.3810.10">
    <property type="entry name" value="Biosynthetic peptidoglycan transglycosylase-like"/>
    <property type="match status" value="1"/>
</dbReference>
<keyword evidence="4 11" id="KW-0808">Transferase</keyword>
<comment type="catalytic activity">
    <reaction evidence="11">
        <text>[GlcNAc-(1-&gt;4)-Mur2Ac(oyl-L-Ala-gamma-D-Glu-L-Lys-D-Ala-D-Ala)](n)-di-trans,octa-cis-undecaprenyl diphosphate + beta-D-GlcNAc-(1-&gt;4)-Mur2Ac(oyl-L-Ala-gamma-D-Glu-L-Lys-D-Ala-D-Ala)-di-trans,octa-cis-undecaprenyl diphosphate = [GlcNAc-(1-&gt;4)-Mur2Ac(oyl-L-Ala-gamma-D-Glu-L-Lys-D-Ala-D-Ala)](n+1)-di-trans,octa-cis-undecaprenyl diphosphate + di-trans,octa-cis-undecaprenyl diphosphate + H(+)</text>
        <dbReference type="Rhea" id="RHEA:23708"/>
        <dbReference type="Rhea" id="RHEA-COMP:9602"/>
        <dbReference type="Rhea" id="RHEA-COMP:9603"/>
        <dbReference type="ChEBI" id="CHEBI:15378"/>
        <dbReference type="ChEBI" id="CHEBI:58405"/>
        <dbReference type="ChEBI" id="CHEBI:60033"/>
        <dbReference type="ChEBI" id="CHEBI:78435"/>
        <dbReference type="EC" id="2.4.99.28"/>
    </reaction>
</comment>
<dbReference type="PANTHER" id="PTHR30400:SF0">
    <property type="entry name" value="BIOSYNTHETIC PEPTIDOGLYCAN TRANSGLYCOSYLASE"/>
    <property type="match status" value="1"/>
</dbReference>
<keyword evidence="10 11" id="KW-0961">Cell wall biogenesis/degradation</keyword>
<evidence type="ECO:0000256" key="9">
    <source>
        <dbReference type="ARBA" id="ARBA00023136"/>
    </source>
</evidence>
<keyword evidence="9 11" id="KW-0472">Membrane</keyword>
<dbReference type="AlphaFoldDB" id="A0A8B2U542"/>
<evidence type="ECO:0000256" key="11">
    <source>
        <dbReference type="HAMAP-Rule" id="MF_00766"/>
    </source>
</evidence>
<keyword evidence="6 11" id="KW-0133">Cell shape</keyword>
<dbReference type="Proteomes" id="UP000253998">
    <property type="component" value="Unassembled WGS sequence"/>
</dbReference>
<feature type="domain" description="Glycosyl transferase family 51" evidence="12">
    <location>
        <begin position="78"/>
        <end position="245"/>
    </location>
</feature>
<dbReference type="GO" id="GO:0005886">
    <property type="term" value="C:plasma membrane"/>
    <property type="evidence" value="ECO:0007669"/>
    <property type="project" value="UniProtKB-SubCell"/>
</dbReference>
<evidence type="ECO:0000256" key="2">
    <source>
        <dbReference type="ARBA" id="ARBA00022519"/>
    </source>
</evidence>
<evidence type="ECO:0000313" key="13">
    <source>
        <dbReference type="EMBL" id="RDE70426.1"/>
    </source>
</evidence>
<name>A0A8B2U542_9PAST</name>
<dbReference type="InterPro" id="IPR036950">
    <property type="entry name" value="PBP_transglycosylase"/>
</dbReference>
<evidence type="ECO:0000256" key="10">
    <source>
        <dbReference type="ARBA" id="ARBA00023316"/>
    </source>
</evidence>
<dbReference type="EMBL" id="QEPM01000005">
    <property type="protein sequence ID" value="RDE70426.1"/>
    <property type="molecule type" value="Genomic_DNA"/>
</dbReference>
<dbReference type="SUPFAM" id="SSF53955">
    <property type="entry name" value="Lysozyme-like"/>
    <property type="match status" value="1"/>
</dbReference>
<dbReference type="GO" id="GO:0071555">
    <property type="term" value="P:cell wall organization"/>
    <property type="evidence" value="ECO:0007669"/>
    <property type="project" value="UniProtKB-KW"/>
</dbReference>
<dbReference type="InterPro" id="IPR001264">
    <property type="entry name" value="Glyco_trans_51"/>
</dbReference>
<dbReference type="Pfam" id="PF00912">
    <property type="entry name" value="Transgly"/>
    <property type="match status" value="1"/>
</dbReference>
<keyword evidence="5 11" id="KW-0812">Transmembrane</keyword>
<evidence type="ECO:0000313" key="14">
    <source>
        <dbReference type="Proteomes" id="UP000253998"/>
    </source>
</evidence>
<dbReference type="GO" id="GO:0008360">
    <property type="term" value="P:regulation of cell shape"/>
    <property type="evidence" value="ECO:0007669"/>
    <property type="project" value="UniProtKB-KW"/>
</dbReference>
<dbReference type="InterPro" id="IPR011812">
    <property type="entry name" value="Pep_trsgly"/>
</dbReference>
<evidence type="ECO:0000259" key="12">
    <source>
        <dbReference type="Pfam" id="PF00912"/>
    </source>
</evidence>
<reference evidence="13 14" key="1">
    <citation type="submission" date="2018-05" db="EMBL/GenBank/DDBJ databases">
        <title>Draft Genome Sequences for a Diverse set of 7 Haemophilus Species.</title>
        <authorList>
            <person name="Nichols M."/>
            <person name="Topaz N."/>
            <person name="Wang X."/>
            <person name="Wang X."/>
            <person name="Boxrud D."/>
        </authorList>
    </citation>
    <scope>NUCLEOTIDE SEQUENCE [LARGE SCALE GENOMIC DNA]</scope>
    <source>
        <strain evidence="13 14">C2001002503</strain>
    </source>
</reference>
<dbReference type="HAMAP" id="MF_00766">
    <property type="entry name" value="PGT_MtgA"/>
    <property type="match status" value="1"/>
</dbReference>
<comment type="similarity">
    <text evidence="11">Belongs to the glycosyltransferase 51 family.</text>
</comment>
<dbReference type="NCBIfam" id="TIGR02070">
    <property type="entry name" value="mono_pep_trsgly"/>
    <property type="match status" value="1"/>
</dbReference>
<dbReference type="GO" id="GO:0008955">
    <property type="term" value="F:peptidoglycan glycosyltransferase activity"/>
    <property type="evidence" value="ECO:0007669"/>
    <property type="project" value="UniProtKB-UniRule"/>
</dbReference>
<dbReference type="InterPro" id="IPR023346">
    <property type="entry name" value="Lysozyme-like_dom_sf"/>
</dbReference>
<evidence type="ECO:0000256" key="6">
    <source>
        <dbReference type="ARBA" id="ARBA00022960"/>
    </source>
</evidence>
<keyword evidence="8 11" id="KW-1133">Transmembrane helix</keyword>
<organism evidence="13 14">
    <name type="scientific">Aggregatibacter segnis</name>
    <dbReference type="NCBI Taxonomy" id="739"/>
    <lineage>
        <taxon>Bacteria</taxon>
        <taxon>Pseudomonadati</taxon>
        <taxon>Pseudomonadota</taxon>
        <taxon>Gammaproteobacteria</taxon>
        <taxon>Pasteurellales</taxon>
        <taxon>Pasteurellaceae</taxon>
        <taxon>Aggregatibacter</taxon>
    </lineage>
</organism>
<dbReference type="EC" id="2.4.99.28" evidence="11"/>
<protein>
    <recommendedName>
        <fullName evidence="11">Biosynthetic peptidoglycan transglycosylase</fullName>
        <ecNumber evidence="11">2.4.99.28</ecNumber>
    </recommendedName>
    <alternativeName>
        <fullName evidence="11">Glycan polymerase</fullName>
    </alternativeName>
    <alternativeName>
        <fullName evidence="11">Peptidoglycan glycosyltransferase MtgA</fullName>
        <shortName evidence="11">PGT</shortName>
    </alternativeName>
</protein>
<evidence type="ECO:0000256" key="5">
    <source>
        <dbReference type="ARBA" id="ARBA00022692"/>
    </source>
</evidence>
<evidence type="ECO:0000256" key="8">
    <source>
        <dbReference type="ARBA" id="ARBA00022989"/>
    </source>
</evidence>
<keyword evidence="2 11" id="KW-0997">Cell inner membrane</keyword>
<evidence type="ECO:0000256" key="4">
    <source>
        <dbReference type="ARBA" id="ARBA00022679"/>
    </source>
</evidence>
<proteinExistence type="inferred from homology"/>
<evidence type="ECO:0000256" key="1">
    <source>
        <dbReference type="ARBA" id="ARBA00022475"/>
    </source>
</evidence>